<dbReference type="eggNOG" id="COG3764">
    <property type="taxonomic scope" value="Bacteria"/>
</dbReference>
<evidence type="ECO:0000256" key="4">
    <source>
        <dbReference type="SAM" id="Phobius"/>
    </source>
</evidence>
<keyword evidence="1" id="KW-0378">Hydrolase</keyword>
<dbReference type="Gene3D" id="2.40.260.10">
    <property type="entry name" value="Sortase"/>
    <property type="match status" value="1"/>
</dbReference>
<protein>
    <submittedName>
        <fullName evidence="5">Sortase family protein</fullName>
    </submittedName>
</protein>
<dbReference type="NCBIfam" id="NF033747">
    <property type="entry name" value="class_E_sortase"/>
    <property type="match status" value="1"/>
</dbReference>
<dbReference type="Pfam" id="PF04203">
    <property type="entry name" value="Sortase"/>
    <property type="match status" value="1"/>
</dbReference>
<dbReference type="InterPro" id="IPR053465">
    <property type="entry name" value="Sortase_Class_E"/>
</dbReference>
<comment type="caution">
    <text evidence="5">The sequence shown here is derived from an EMBL/GenBank/DDBJ whole genome shotgun (WGS) entry which is preliminary data.</text>
</comment>
<proteinExistence type="predicted"/>
<feature type="region of interest" description="Disordered" evidence="3">
    <location>
        <begin position="1"/>
        <end position="25"/>
    </location>
</feature>
<dbReference type="STRING" id="553207.HMPREF0299_7214"/>
<evidence type="ECO:0000313" key="6">
    <source>
        <dbReference type="Proteomes" id="UP000004218"/>
    </source>
</evidence>
<evidence type="ECO:0000256" key="3">
    <source>
        <dbReference type="SAM" id="MobiDB-lite"/>
    </source>
</evidence>
<keyword evidence="4" id="KW-1133">Transmembrane helix</keyword>
<dbReference type="InterPro" id="IPR042003">
    <property type="entry name" value="Sortase_E"/>
</dbReference>
<feature type="active site" description="Proton donor/acceptor" evidence="2">
    <location>
        <position position="145"/>
    </location>
</feature>
<dbReference type="SUPFAM" id="SSF63817">
    <property type="entry name" value="Sortase"/>
    <property type="match status" value="1"/>
</dbReference>
<evidence type="ECO:0000256" key="2">
    <source>
        <dbReference type="PIRSR" id="PIRSR605754-1"/>
    </source>
</evidence>
<dbReference type="InterPro" id="IPR005754">
    <property type="entry name" value="Sortase"/>
</dbReference>
<keyword evidence="4" id="KW-0472">Membrane</keyword>
<evidence type="ECO:0000313" key="5">
    <source>
        <dbReference type="EMBL" id="EFM49316.1"/>
    </source>
</evidence>
<dbReference type="EMBL" id="ACSH02000004">
    <property type="protein sequence ID" value="EFM49316.1"/>
    <property type="molecule type" value="Genomic_DNA"/>
</dbReference>
<keyword evidence="4" id="KW-0812">Transmembrane</keyword>
<reference evidence="5" key="1">
    <citation type="submission" date="2010-08" db="EMBL/GenBank/DDBJ databases">
        <authorList>
            <person name="Harkins D.M."/>
            <person name="Madupu R."/>
            <person name="Durkin A.S."/>
            <person name="Torralba M."/>
            <person name="Methe B."/>
            <person name="Sutton G.G."/>
            <person name="Nelson K.E."/>
        </authorList>
    </citation>
    <scope>NUCLEOTIDE SEQUENCE [LARGE SCALE GENOMIC DNA]</scope>
    <source>
        <strain evidence="5">ATCC 14266</strain>
    </source>
</reference>
<feature type="transmembrane region" description="Helical" evidence="4">
    <location>
        <begin position="31"/>
        <end position="54"/>
    </location>
</feature>
<name>E0DE20_9CORY</name>
<dbReference type="Proteomes" id="UP000004218">
    <property type="component" value="Unassembled WGS sequence"/>
</dbReference>
<dbReference type="AlphaFoldDB" id="E0DE20"/>
<feature type="compositionally biased region" description="Basic residues" evidence="3">
    <location>
        <begin position="1"/>
        <end position="10"/>
    </location>
</feature>
<sequence>MVLKRKRFMGRHLPSTAPAARPEGRESKSRLSVSLVLGELMLTMGVIVLLFAFYEAYWTNIESAKIQTQVSHDLDQKWQKRVNPRRKIQPELGTAFARMYIPSFGSDFNFAIVHGTDDTALLAGPGHYVDSQLPGEKGNFAVAGHRVGKGAPFNDLDKLQACNAIVVETQSAWYTYRVLPIDVTGEQRLSEAQQCLTPEQVARVAGGDYADVQGRYITTPTNVATIGAHPGINDHTPADTMEPVLTLTTCHPQFSNAERMIVHAMLVESHPKEENYRPPALTSS</sequence>
<organism evidence="5 6">
    <name type="scientific">Corynebacterium matruchotii ATCC 14266</name>
    <dbReference type="NCBI Taxonomy" id="553207"/>
    <lineage>
        <taxon>Bacteria</taxon>
        <taxon>Bacillati</taxon>
        <taxon>Actinomycetota</taxon>
        <taxon>Actinomycetes</taxon>
        <taxon>Mycobacteriales</taxon>
        <taxon>Corynebacteriaceae</taxon>
        <taxon>Corynebacterium</taxon>
    </lineage>
</organism>
<accession>E0DE20</accession>
<feature type="active site" description="Acyl-thioester intermediate" evidence="2">
    <location>
        <position position="250"/>
    </location>
</feature>
<evidence type="ECO:0000256" key="1">
    <source>
        <dbReference type="ARBA" id="ARBA00022801"/>
    </source>
</evidence>
<dbReference type="CDD" id="cd05830">
    <property type="entry name" value="Sortase_E"/>
    <property type="match status" value="1"/>
</dbReference>
<dbReference type="InterPro" id="IPR023365">
    <property type="entry name" value="Sortase_dom-sf"/>
</dbReference>
<keyword evidence="6" id="KW-1185">Reference proteome</keyword>
<dbReference type="GO" id="GO:0016787">
    <property type="term" value="F:hydrolase activity"/>
    <property type="evidence" value="ECO:0007669"/>
    <property type="project" value="UniProtKB-KW"/>
</dbReference>
<gene>
    <name evidence="5" type="ORF">HMPREF0299_7214</name>
</gene>